<accession>A0ABT8Y8F8</accession>
<dbReference type="InterPro" id="IPR029052">
    <property type="entry name" value="Metallo-depent_PP-like"/>
</dbReference>
<dbReference type="PANTHER" id="PTHR37031:SF2">
    <property type="entry name" value="PHOD-LIKE PHOSPHATASE METALLOPHOSPHATASE DOMAIN-CONTAINING PROTEIN"/>
    <property type="match status" value="1"/>
</dbReference>
<evidence type="ECO:0000259" key="1">
    <source>
        <dbReference type="Pfam" id="PF09423"/>
    </source>
</evidence>
<dbReference type="Pfam" id="PF25077">
    <property type="entry name" value="DUF7800"/>
    <property type="match status" value="1"/>
</dbReference>
<dbReference type="Pfam" id="PF09423">
    <property type="entry name" value="PhoD"/>
    <property type="match status" value="1"/>
</dbReference>
<keyword evidence="4" id="KW-1185">Reference proteome</keyword>
<evidence type="ECO:0000313" key="3">
    <source>
        <dbReference type="EMBL" id="MDO6414605.1"/>
    </source>
</evidence>
<dbReference type="Proteomes" id="UP001169764">
    <property type="component" value="Unassembled WGS sequence"/>
</dbReference>
<gene>
    <name evidence="3" type="ORF">Q4F19_09450</name>
</gene>
<dbReference type="InterPro" id="IPR038607">
    <property type="entry name" value="PhoD-like_sf"/>
</dbReference>
<dbReference type="PANTHER" id="PTHR37031">
    <property type="entry name" value="METALLOPHOSPHATASE BINDING DOMAIN PROTEIN"/>
    <property type="match status" value="1"/>
</dbReference>
<reference evidence="3" key="1">
    <citation type="submission" date="2023-07" db="EMBL/GenBank/DDBJ databases">
        <authorList>
            <person name="Kim M."/>
        </authorList>
    </citation>
    <scope>NUCLEOTIDE SEQUENCE</scope>
    <source>
        <strain evidence="3">BIUV-7</strain>
    </source>
</reference>
<feature type="domain" description="DUF7800" evidence="2">
    <location>
        <begin position="1"/>
        <end position="78"/>
    </location>
</feature>
<name>A0ABT8Y8F8_9SPHN</name>
<dbReference type="SUPFAM" id="SSF56300">
    <property type="entry name" value="Metallo-dependent phosphatases"/>
    <property type="match status" value="1"/>
</dbReference>
<evidence type="ECO:0000313" key="4">
    <source>
        <dbReference type="Proteomes" id="UP001169764"/>
    </source>
</evidence>
<protein>
    <submittedName>
        <fullName evidence="3">Alkaline phosphatase D family protein</fullName>
    </submittedName>
</protein>
<organism evidence="3 4">
    <name type="scientific">Sphingomonas natans</name>
    <dbReference type="NCBI Taxonomy" id="3063330"/>
    <lineage>
        <taxon>Bacteria</taxon>
        <taxon>Pseudomonadati</taxon>
        <taxon>Pseudomonadota</taxon>
        <taxon>Alphaproteobacteria</taxon>
        <taxon>Sphingomonadales</taxon>
        <taxon>Sphingomonadaceae</taxon>
        <taxon>Sphingomonas</taxon>
    </lineage>
</organism>
<sequence>MRKLKLGPIVGHTDDASTRVWIQVDDNPANYSLRVDEVGLFPFEATEGDAIEFGTALARVDGLQADHKYDYRIVRRGRFVPGARGSFRTFPPQASMTNLLFCAVSCNGAETHGAWEQFSEYVKQAQPSFVLMMGDQVYLDEDPPNVYKEHLDSDSSTRRKVMAEMYQANWSREPLKSTFANVPIYMLWDDHDIRDGFGSLAQDSPTLAERYPRGRPLYDKMNAYFEDARDVFWHFQGCRNPGPQDSTDPSLPNYVGGPISPGVRKAMPYVFRCGRLVVLMIDSRGERDAFRKDLPILGTRQWAFINEVFANLPDDVEALAVVTPTPIASQDPDGQSQKLLGTRTDDVDSFRKGDEQATFHPKATGTDDAAEIAKTIVSARISSQFNVQPNWGTFQRNNLDEARDQWSHRVARREQATLIHHAVAARKSITQPSLERGLIFVSGDIHIGCIFNLKVGRSRGITSLTSSGISQIDSTQPLVGVFIDEDFSVAPGIRSVLREVTNKYNFGVVQAQPTGRGAVVSAALEYDGSSTVFGIDTQGIL</sequence>
<dbReference type="RefSeq" id="WP_303541878.1">
    <property type="nucleotide sequence ID" value="NZ_JAUOTP010000003.1"/>
</dbReference>
<evidence type="ECO:0000259" key="2">
    <source>
        <dbReference type="Pfam" id="PF25077"/>
    </source>
</evidence>
<comment type="caution">
    <text evidence="3">The sequence shown here is derived from an EMBL/GenBank/DDBJ whole genome shotgun (WGS) entry which is preliminary data.</text>
</comment>
<dbReference type="InterPro" id="IPR018946">
    <property type="entry name" value="PhoD-like_MPP"/>
</dbReference>
<proteinExistence type="predicted"/>
<feature type="domain" description="PhoD-like phosphatase metallophosphatase" evidence="1">
    <location>
        <begin position="101"/>
        <end position="453"/>
    </location>
</feature>
<dbReference type="InterPro" id="IPR056702">
    <property type="entry name" value="DUF7800"/>
</dbReference>
<dbReference type="Gene3D" id="3.60.21.70">
    <property type="entry name" value="PhoD-like phosphatase"/>
    <property type="match status" value="1"/>
</dbReference>
<dbReference type="EMBL" id="JAUOTP010000003">
    <property type="protein sequence ID" value="MDO6414605.1"/>
    <property type="molecule type" value="Genomic_DNA"/>
</dbReference>